<dbReference type="InterPro" id="IPR011335">
    <property type="entry name" value="Restrct_endonuc-II-like"/>
</dbReference>
<proteinExistence type="predicted"/>
<evidence type="ECO:0000313" key="1">
    <source>
        <dbReference type="EMBL" id="ANE40849.1"/>
    </source>
</evidence>
<dbReference type="OrthoDB" id="3918894at2"/>
<dbReference type="SUPFAM" id="SSF52980">
    <property type="entry name" value="Restriction endonuclease-like"/>
    <property type="match status" value="1"/>
</dbReference>
<accession>A0A172T1H4</accession>
<dbReference type="KEGG" id="fng:JM64_01620"/>
<dbReference type="PATRIC" id="fig|93466.3.peg.367"/>
<organism evidence="1 2">
    <name type="scientific">Fervidobacterium pennivorans</name>
    <dbReference type="NCBI Taxonomy" id="93466"/>
    <lineage>
        <taxon>Bacteria</taxon>
        <taxon>Thermotogati</taxon>
        <taxon>Thermotogota</taxon>
        <taxon>Thermotogae</taxon>
        <taxon>Thermotogales</taxon>
        <taxon>Fervidobacteriaceae</taxon>
        <taxon>Fervidobacterium</taxon>
    </lineage>
</organism>
<name>A0A172T1H4_FERPE</name>
<reference evidence="1 2" key="1">
    <citation type="submission" date="2014-08" db="EMBL/GenBank/DDBJ databases">
        <title>Fervidobacterium pennivorans DYC genome.</title>
        <authorList>
            <person name="Wushke S."/>
        </authorList>
    </citation>
    <scope>NUCLEOTIDE SEQUENCE [LARGE SCALE GENOMIC DNA]</scope>
    <source>
        <strain evidence="1 2">DYC</strain>
    </source>
</reference>
<dbReference type="AlphaFoldDB" id="A0A172T1H4"/>
<evidence type="ECO:0000313" key="2">
    <source>
        <dbReference type="Proteomes" id="UP000077096"/>
    </source>
</evidence>
<sequence>MLEKKREVPVLSGKDFEDYVAALLQVSGAFVERNISGGDILELDIVATNFLNEESSETTIVEVKSGDWGLTDAFKLKGWMEFLGKEKGLMVYSRHFGKTMGIEKVRSRLAKIGVELRNVSNDLDDWERAMSSLKLQRNDKICKYDIEIWTKSYKLERKVIECLNSLKKGTSNCKFTNQDSSPNCAKDIHDYYNTVNNKVFFLEDNVEKLNELYKDHSSKGYRLSERCMAGLQRDTSEKRSIPHELFDQTFYNCEFNILQISTYVEHKARLSILRTATELLINSSLKDFAKLPGSLSKGMSRIRSEKYFYLYPTFWQWFLWAFGGFILKERENDEYKILSDKTGLPVEEVKNAMEVYNKLFPIRGGKKWLVDLSDRDGYEQKIELKQVILFPCVLRGLGVLYRTYLYGEPGNVESIAISDPHTLDYLRKSYRLAETILAS</sequence>
<protein>
    <submittedName>
        <fullName evidence="1">Uncharacterized protein</fullName>
    </submittedName>
</protein>
<dbReference type="Proteomes" id="UP000077096">
    <property type="component" value="Chromosome"/>
</dbReference>
<dbReference type="EMBL" id="CP011393">
    <property type="protein sequence ID" value="ANE40849.1"/>
    <property type="molecule type" value="Genomic_DNA"/>
</dbReference>
<gene>
    <name evidence="1" type="ORF">JM64_01620</name>
</gene>